<accession>A0A6A6KGU4</accession>
<evidence type="ECO:0000256" key="1">
    <source>
        <dbReference type="SAM" id="MobiDB-lite"/>
    </source>
</evidence>
<dbReference type="Proteomes" id="UP000467840">
    <property type="component" value="Chromosome 8"/>
</dbReference>
<dbReference type="PANTHER" id="PTHR33870:SF4">
    <property type="entry name" value="CARDIOMYOPATHY-ASSOCIATED PROTEIN"/>
    <property type="match status" value="1"/>
</dbReference>
<comment type="caution">
    <text evidence="2">The sequence shown here is derived from an EMBL/GenBank/DDBJ whole genome shotgun (WGS) entry which is preliminary data.</text>
</comment>
<dbReference type="EMBL" id="JAAGAX010000016">
    <property type="protein sequence ID" value="KAF2288112.1"/>
    <property type="molecule type" value="Genomic_DNA"/>
</dbReference>
<sequence length="281" mass="31267">MEPGEEEYSSRSSKSSLSEVDEKISDVKKRSTSPDPGDSQIEESHISTQTSLDSDFHFMSEAVDENQERKPAQEPRGNHTAEHISVMQTSFDSDFQFTRGVEDDNRHIEPVFEPTGNCIGDSRILMQASLDSDSHFKTLVVDNDQQQEPVLEPSGRESCILTQTSLHSDFHFTSGVVDDNQHKEPVYDSSPQAVDKFLSLLSISSDTQGVTSEMGSPPALAEFSGKESEVHTENMGKNASGHKKTHEGSSKEQSLDEMNQDQGKLQKLNLMLRRLGCREMI</sequence>
<dbReference type="PANTHER" id="PTHR33870">
    <property type="entry name" value="CARDIOMYOPATHY-ASSOCIATED PROTEIN"/>
    <property type="match status" value="1"/>
</dbReference>
<keyword evidence="3" id="KW-1185">Reference proteome</keyword>
<feature type="compositionally biased region" description="Basic and acidic residues" evidence="1">
    <location>
        <begin position="20"/>
        <end position="29"/>
    </location>
</feature>
<feature type="compositionally biased region" description="Basic and acidic residues" evidence="1">
    <location>
        <begin position="224"/>
        <end position="234"/>
    </location>
</feature>
<evidence type="ECO:0000313" key="3">
    <source>
        <dbReference type="Proteomes" id="UP000467840"/>
    </source>
</evidence>
<evidence type="ECO:0000313" key="2">
    <source>
        <dbReference type="EMBL" id="KAF2288112.1"/>
    </source>
</evidence>
<organism evidence="2 3">
    <name type="scientific">Hevea brasiliensis</name>
    <name type="common">Para rubber tree</name>
    <name type="synonym">Siphonia brasiliensis</name>
    <dbReference type="NCBI Taxonomy" id="3981"/>
    <lineage>
        <taxon>Eukaryota</taxon>
        <taxon>Viridiplantae</taxon>
        <taxon>Streptophyta</taxon>
        <taxon>Embryophyta</taxon>
        <taxon>Tracheophyta</taxon>
        <taxon>Spermatophyta</taxon>
        <taxon>Magnoliopsida</taxon>
        <taxon>eudicotyledons</taxon>
        <taxon>Gunneridae</taxon>
        <taxon>Pentapetalae</taxon>
        <taxon>rosids</taxon>
        <taxon>fabids</taxon>
        <taxon>Malpighiales</taxon>
        <taxon>Euphorbiaceae</taxon>
        <taxon>Crotonoideae</taxon>
        <taxon>Micrandreae</taxon>
        <taxon>Hevea</taxon>
    </lineage>
</organism>
<feature type="region of interest" description="Disordered" evidence="1">
    <location>
        <begin position="1"/>
        <end position="78"/>
    </location>
</feature>
<proteinExistence type="predicted"/>
<dbReference type="AlphaFoldDB" id="A0A6A6KGU4"/>
<feature type="compositionally biased region" description="Basic and acidic residues" evidence="1">
    <location>
        <begin position="66"/>
        <end position="78"/>
    </location>
</feature>
<reference evidence="2 3" key="1">
    <citation type="journal article" date="2020" name="Mol. Plant">
        <title>The Chromosome-Based Rubber Tree Genome Provides New Insights into Spurge Genome Evolution and Rubber Biosynthesis.</title>
        <authorList>
            <person name="Liu J."/>
            <person name="Shi C."/>
            <person name="Shi C.C."/>
            <person name="Li W."/>
            <person name="Zhang Q.J."/>
            <person name="Zhang Y."/>
            <person name="Li K."/>
            <person name="Lu H.F."/>
            <person name="Shi C."/>
            <person name="Zhu S.T."/>
            <person name="Xiao Z.Y."/>
            <person name="Nan H."/>
            <person name="Yue Y."/>
            <person name="Zhu X.G."/>
            <person name="Wu Y."/>
            <person name="Hong X.N."/>
            <person name="Fan G.Y."/>
            <person name="Tong Y."/>
            <person name="Zhang D."/>
            <person name="Mao C.L."/>
            <person name="Liu Y.L."/>
            <person name="Hao S.J."/>
            <person name="Liu W.Q."/>
            <person name="Lv M.Q."/>
            <person name="Zhang H.B."/>
            <person name="Liu Y."/>
            <person name="Hu-Tang G.R."/>
            <person name="Wang J.P."/>
            <person name="Wang J.H."/>
            <person name="Sun Y.H."/>
            <person name="Ni S.B."/>
            <person name="Chen W.B."/>
            <person name="Zhang X.C."/>
            <person name="Jiao Y.N."/>
            <person name="Eichler E.E."/>
            <person name="Li G.H."/>
            <person name="Liu X."/>
            <person name="Gao L.Z."/>
        </authorList>
    </citation>
    <scope>NUCLEOTIDE SEQUENCE [LARGE SCALE GENOMIC DNA]</scope>
    <source>
        <strain evidence="3">cv. GT1</strain>
        <tissue evidence="2">Leaf</tissue>
    </source>
</reference>
<feature type="region of interest" description="Disordered" evidence="1">
    <location>
        <begin position="208"/>
        <end position="264"/>
    </location>
</feature>
<name>A0A6A6KGU4_HEVBR</name>
<protein>
    <submittedName>
        <fullName evidence="2">Uncharacterized protein</fullName>
    </submittedName>
</protein>
<gene>
    <name evidence="2" type="ORF">GH714_004463</name>
</gene>